<dbReference type="SUPFAM" id="SSF56059">
    <property type="entry name" value="Glutathione synthetase ATP-binding domain-like"/>
    <property type="match status" value="1"/>
</dbReference>
<feature type="region of interest" description="Disordered" evidence="5">
    <location>
        <begin position="131"/>
        <end position="202"/>
    </location>
</feature>
<dbReference type="GO" id="GO:0046872">
    <property type="term" value="F:metal ion binding"/>
    <property type="evidence" value="ECO:0007669"/>
    <property type="project" value="InterPro"/>
</dbReference>
<evidence type="ECO:0000256" key="4">
    <source>
        <dbReference type="PROSITE-ProRule" id="PRU00409"/>
    </source>
</evidence>
<dbReference type="PANTHER" id="PTHR11405">
    <property type="entry name" value="CARBAMOYLTRANSFERASE FAMILY MEMBER"/>
    <property type="match status" value="1"/>
</dbReference>
<organism evidence="8 9">
    <name type="scientific">Mycena chlorophos</name>
    <name type="common">Agaric fungus</name>
    <name type="synonym">Agaricus chlorophos</name>
    <dbReference type="NCBI Taxonomy" id="658473"/>
    <lineage>
        <taxon>Eukaryota</taxon>
        <taxon>Fungi</taxon>
        <taxon>Dikarya</taxon>
        <taxon>Basidiomycota</taxon>
        <taxon>Agaricomycotina</taxon>
        <taxon>Agaricomycetes</taxon>
        <taxon>Agaricomycetidae</taxon>
        <taxon>Agaricales</taxon>
        <taxon>Marasmiineae</taxon>
        <taxon>Mycenaceae</taxon>
        <taxon>Mycena</taxon>
    </lineage>
</organism>
<name>A0A8H6T8E2_MYCCL</name>
<dbReference type="Pfam" id="PF02786">
    <property type="entry name" value="CPSase_L_D2"/>
    <property type="match status" value="1"/>
</dbReference>
<evidence type="ECO:0000259" key="7">
    <source>
        <dbReference type="PROSITE" id="PS51855"/>
    </source>
</evidence>
<dbReference type="InterPro" id="IPR036914">
    <property type="entry name" value="MGS-like_dom_sf"/>
</dbReference>
<dbReference type="Proteomes" id="UP000613580">
    <property type="component" value="Unassembled WGS sequence"/>
</dbReference>
<dbReference type="PROSITE" id="PS51855">
    <property type="entry name" value="MGS"/>
    <property type="match status" value="1"/>
</dbReference>
<dbReference type="InterPro" id="IPR005479">
    <property type="entry name" value="CPAse_ATP-bd"/>
</dbReference>
<evidence type="ECO:0000259" key="6">
    <source>
        <dbReference type="PROSITE" id="PS50975"/>
    </source>
</evidence>
<dbReference type="InterPro" id="IPR013815">
    <property type="entry name" value="ATP_grasp_subdomain_1"/>
</dbReference>
<gene>
    <name evidence="8" type="ORF">HMN09_00561500</name>
</gene>
<dbReference type="GO" id="GO:0005829">
    <property type="term" value="C:cytosol"/>
    <property type="evidence" value="ECO:0007669"/>
    <property type="project" value="TreeGrafter"/>
</dbReference>
<dbReference type="GO" id="GO:0006207">
    <property type="term" value="P:'de novo' pyrimidine nucleobase biosynthetic process"/>
    <property type="evidence" value="ECO:0007669"/>
    <property type="project" value="TreeGrafter"/>
</dbReference>
<dbReference type="SUPFAM" id="SSF52335">
    <property type="entry name" value="Methylglyoxal synthase-like"/>
    <property type="match status" value="1"/>
</dbReference>
<dbReference type="OrthoDB" id="1924069at2759"/>
<dbReference type="PROSITE" id="PS50975">
    <property type="entry name" value="ATP_GRASP"/>
    <property type="match status" value="1"/>
</dbReference>
<feature type="compositionally biased region" description="Low complexity" evidence="5">
    <location>
        <begin position="150"/>
        <end position="175"/>
    </location>
</feature>
<dbReference type="Pfam" id="PF02142">
    <property type="entry name" value="MGS"/>
    <property type="match status" value="1"/>
</dbReference>
<dbReference type="InterPro" id="IPR011761">
    <property type="entry name" value="ATP-grasp"/>
</dbReference>
<evidence type="ECO:0000256" key="5">
    <source>
        <dbReference type="SAM" id="MobiDB-lite"/>
    </source>
</evidence>
<dbReference type="InterPro" id="IPR011607">
    <property type="entry name" value="MGS-like_dom"/>
</dbReference>
<keyword evidence="1" id="KW-0436">Ligase</keyword>
<dbReference type="PANTHER" id="PTHR11405:SF5">
    <property type="entry name" value="CAD PROTEIN"/>
    <property type="match status" value="1"/>
</dbReference>
<keyword evidence="3 4" id="KW-0067">ATP-binding</keyword>
<keyword evidence="2 4" id="KW-0547">Nucleotide-binding</keyword>
<dbReference type="Gene3D" id="3.30.470.20">
    <property type="entry name" value="ATP-grasp fold, B domain"/>
    <property type="match status" value="2"/>
</dbReference>
<evidence type="ECO:0000256" key="3">
    <source>
        <dbReference type="ARBA" id="ARBA00022840"/>
    </source>
</evidence>
<evidence type="ECO:0000313" key="8">
    <source>
        <dbReference type="EMBL" id="KAF7314030.1"/>
    </source>
</evidence>
<feature type="domain" description="ATP-grasp" evidence="6">
    <location>
        <begin position="600"/>
        <end position="672"/>
    </location>
</feature>
<dbReference type="EMBL" id="JACAZE010000006">
    <property type="protein sequence ID" value="KAF7314030.1"/>
    <property type="molecule type" value="Genomic_DNA"/>
</dbReference>
<dbReference type="AlphaFoldDB" id="A0A8H6T8E2"/>
<dbReference type="GO" id="GO:0006541">
    <property type="term" value="P:glutamine metabolic process"/>
    <property type="evidence" value="ECO:0007669"/>
    <property type="project" value="TreeGrafter"/>
</dbReference>
<accession>A0A8H6T8E2</accession>
<protein>
    <submittedName>
        <fullName evidence="8">Bifunctional pyrimidine biosynthesis protein</fullName>
    </submittedName>
</protein>
<dbReference type="GO" id="GO:0019240">
    <property type="term" value="P:citrulline biosynthetic process"/>
    <property type="evidence" value="ECO:0007669"/>
    <property type="project" value="TreeGrafter"/>
</dbReference>
<comment type="caution">
    <text evidence="8">The sequence shown here is derived from an EMBL/GenBank/DDBJ whole genome shotgun (WGS) entry which is preliminary data.</text>
</comment>
<dbReference type="Gene3D" id="3.40.50.1380">
    <property type="entry name" value="Methylglyoxal synthase-like domain"/>
    <property type="match status" value="1"/>
</dbReference>
<proteinExistence type="predicted"/>
<feature type="domain" description="MGS-like" evidence="7">
    <location>
        <begin position="719"/>
        <end position="828"/>
    </location>
</feature>
<keyword evidence="9" id="KW-1185">Reference proteome</keyword>
<evidence type="ECO:0000313" key="9">
    <source>
        <dbReference type="Proteomes" id="UP000613580"/>
    </source>
</evidence>
<reference evidence="8" key="1">
    <citation type="submission" date="2020-05" db="EMBL/GenBank/DDBJ databases">
        <title>Mycena genomes resolve the evolution of fungal bioluminescence.</title>
        <authorList>
            <person name="Tsai I.J."/>
        </authorList>
    </citation>
    <scope>NUCLEOTIDE SEQUENCE</scope>
    <source>
        <strain evidence="8">110903Hualien_Pintung</strain>
    </source>
</reference>
<dbReference type="GO" id="GO:0004070">
    <property type="term" value="F:aspartate carbamoyltransferase activity"/>
    <property type="evidence" value="ECO:0007669"/>
    <property type="project" value="TreeGrafter"/>
</dbReference>
<evidence type="ECO:0000256" key="2">
    <source>
        <dbReference type="ARBA" id="ARBA00022741"/>
    </source>
</evidence>
<sequence length="828" mass="90933">MSHRSPFTAASGTVDHAEYLRILAELEAERAARVALETHYHTIMEQHTANTAALAETRQQVRALRTKVVAATTQGQQLFRAQGDKIVSLRRTGEDRELVLALLASEASPLYTTLTTVPLPVAILDRPAPAPALSQPVASPPSRTGSIPGAADASADAEAEVAPSLAEPSSLSSSLDNDDCSRLGGPVSPPAPAPTEAAESGSSASSAMDLLVAIYPRPWSRVPVGFQPQVKPALTNVNSGLVQLPDLANITNRILWPSRRQRPFMQNQSPTKTECRKTPKSCSGPSGRRKSRSEAACIKMRRSAWCHSEFRGPSEPAVIRLDERVWCGEFDRATEDAADTGARSALRDVTNKRRGDKRVKEEKFLEANMTLKPVVHEIRIQNQVIFLDPPIEYARANWIRQLHDWLGVVCRLRRIQSSRYEGAGVTETNYTALLMQLPEAVLQRPFSLIEAKVQQVTAYVGKWLQFQSLWDLEAEYVFNRLGDSLQNWQQLLTEIKKTRSTFDTSETHGGEPPLRKEPTSYEEAEAYCAKVGYAVLVCPSYVLSGAAMNVISTVDDLSNYLAQATEVSRDHPVVITKSSCNTSRSAWRTPVSDATLIHPPQDLDPQTVRRIEDATAKIGNALNVTGPFNIQFIAGNNEIKVIECNLRAARSFPFVSKVTGIDRDGCEADYVGIKVPPFSFGRLSGADPVLGVEMASTGEVACFGREKYEAYLKALISTGIVPPKKIILFSVGSYRDKLEILPSVQKLSAAGYNIFLTPGTADFLTQHNVPCKYLETLVDGQDQQKSEYSLTQYLANNLIDAYQPAVEETLPPPRQLQQQGLPHSAFGR</sequence>
<evidence type="ECO:0000256" key="1">
    <source>
        <dbReference type="ARBA" id="ARBA00022598"/>
    </source>
</evidence>
<dbReference type="GO" id="GO:0004088">
    <property type="term" value="F:carbamoyl-phosphate synthase (glutamine-hydrolyzing) activity"/>
    <property type="evidence" value="ECO:0007669"/>
    <property type="project" value="TreeGrafter"/>
</dbReference>
<dbReference type="Gene3D" id="3.30.1490.20">
    <property type="entry name" value="ATP-grasp fold, A domain"/>
    <property type="match status" value="1"/>
</dbReference>
<dbReference type="GO" id="GO:0004151">
    <property type="term" value="F:dihydroorotase activity"/>
    <property type="evidence" value="ECO:0007669"/>
    <property type="project" value="TreeGrafter"/>
</dbReference>
<dbReference type="GO" id="GO:0005524">
    <property type="term" value="F:ATP binding"/>
    <property type="evidence" value="ECO:0007669"/>
    <property type="project" value="UniProtKB-UniRule"/>
</dbReference>
<dbReference type="PROSITE" id="PS00867">
    <property type="entry name" value="CPSASE_2"/>
    <property type="match status" value="1"/>
</dbReference>
<dbReference type="GO" id="GO:0006228">
    <property type="term" value="P:UTP biosynthetic process"/>
    <property type="evidence" value="ECO:0007669"/>
    <property type="project" value="TreeGrafter"/>
</dbReference>
<feature type="region of interest" description="Disordered" evidence="5">
    <location>
        <begin position="264"/>
        <end position="293"/>
    </location>
</feature>